<proteinExistence type="predicted"/>
<feature type="compositionally biased region" description="Polar residues" evidence="3">
    <location>
        <begin position="1"/>
        <end position="10"/>
    </location>
</feature>
<evidence type="ECO:0000256" key="3">
    <source>
        <dbReference type="SAM" id="MobiDB-lite"/>
    </source>
</evidence>
<dbReference type="Pfam" id="PF00076">
    <property type="entry name" value="RRM_1"/>
    <property type="match status" value="2"/>
</dbReference>
<dbReference type="SUPFAM" id="SSF54928">
    <property type="entry name" value="RNA-binding domain, RBD"/>
    <property type="match status" value="1"/>
</dbReference>
<feature type="region of interest" description="Disordered" evidence="3">
    <location>
        <begin position="312"/>
        <end position="339"/>
    </location>
</feature>
<evidence type="ECO:0000313" key="6">
    <source>
        <dbReference type="Proteomes" id="UP000250321"/>
    </source>
</evidence>
<feature type="compositionally biased region" description="Basic and acidic residues" evidence="3">
    <location>
        <begin position="218"/>
        <end position="228"/>
    </location>
</feature>
<feature type="domain" description="RRM" evidence="4">
    <location>
        <begin position="257"/>
        <end position="334"/>
    </location>
</feature>
<dbReference type="Proteomes" id="UP000250321">
    <property type="component" value="Unassembled WGS sequence"/>
</dbReference>
<dbReference type="STRING" id="2094558.A0A314YWV7"/>
<dbReference type="EMBL" id="PJQY01000311">
    <property type="protein sequence ID" value="PQQ13252.1"/>
    <property type="molecule type" value="Genomic_DNA"/>
</dbReference>
<keyword evidence="6" id="KW-1185">Reference proteome</keyword>
<dbReference type="InterPro" id="IPR035979">
    <property type="entry name" value="RBD_domain_sf"/>
</dbReference>
<evidence type="ECO:0000313" key="5">
    <source>
        <dbReference type="EMBL" id="PQQ13252.1"/>
    </source>
</evidence>
<organism evidence="5 6">
    <name type="scientific">Prunus yedoensis var. nudiflora</name>
    <dbReference type="NCBI Taxonomy" id="2094558"/>
    <lineage>
        <taxon>Eukaryota</taxon>
        <taxon>Viridiplantae</taxon>
        <taxon>Streptophyta</taxon>
        <taxon>Embryophyta</taxon>
        <taxon>Tracheophyta</taxon>
        <taxon>Spermatophyta</taxon>
        <taxon>Magnoliopsida</taxon>
        <taxon>eudicotyledons</taxon>
        <taxon>Gunneridae</taxon>
        <taxon>Pentapetalae</taxon>
        <taxon>rosids</taxon>
        <taxon>fabids</taxon>
        <taxon>Rosales</taxon>
        <taxon>Rosaceae</taxon>
        <taxon>Amygdaloideae</taxon>
        <taxon>Amygdaleae</taxon>
        <taxon>Prunus</taxon>
    </lineage>
</organism>
<feature type="compositionally biased region" description="Acidic residues" evidence="3">
    <location>
        <begin position="199"/>
        <end position="217"/>
    </location>
</feature>
<evidence type="ECO:0000256" key="2">
    <source>
        <dbReference type="PROSITE-ProRule" id="PRU00176"/>
    </source>
</evidence>
<evidence type="ECO:0000259" key="4">
    <source>
        <dbReference type="PROSITE" id="PS50102"/>
    </source>
</evidence>
<dbReference type="InterPro" id="IPR012677">
    <property type="entry name" value="Nucleotide-bd_a/b_plait_sf"/>
</dbReference>
<comment type="caution">
    <text evidence="5">The sequence shown here is derived from an EMBL/GenBank/DDBJ whole genome shotgun (WGS) entry which is preliminary data.</text>
</comment>
<dbReference type="SMART" id="SM00360">
    <property type="entry name" value="RRM"/>
    <property type="match status" value="2"/>
</dbReference>
<accession>A0A314YWV7</accession>
<evidence type="ECO:0000256" key="1">
    <source>
        <dbReference type="ARBA" id="ARBA00022884"/>
    </source>
</evidence>
<dbReference type="PROSITE" id="PS50102">
    <property type="entry name" value="RRM"/>
    <property type="match status" value="2"/>
</dbReference>
<name>A0A314YWV7_PRUYE</name>
<reference evidence="5 6" key="1">
    <citation type="submission" date="2018-02" db="EMBL/GenBank/DDBJ databases">
        <title>Draft genome of wild Prunus yedoensis var. nudiflora.</title>
        <authorList>
            <person name="Baek S."/>
            <person name="Kim J.-H."/>
            <person name="Choi K."/>
            <person name="Kim G.-B."/>
            <person name="Cho A."/>
            <person name="Jang H."/>
            <person name="Shin C.-H."/>
            <person name="Yu H.-J."/>
            <person name="Mun J.-H."/>
        </authorList>
    </citation>
    <scope>NUCLEOTIDE SEQUENCE [LARGE SCALE GENOMIC DNA]</scope>
    <source>
        <strain evidence="6">cv. Jeju island</strain>
        <tissue evidence="5">Leaf</tissue>
    </source>
</reference>
<dbReference type="AlphaFoldDB" id="A0A314YWV7"/>
<dbReference type="PANTHER" id="PTHR10501">
    <property type="entry name" value="U1 SMALL NUCLEAR RIBONUCLEOPROTEIN A/U2 SMALL NUCLEAR RIBONUCLEOPROTEIN B"/>
    <property type="match status" value="1"/>
</dbReference>
<dbReference type="Gene3D" id="3.30.70.330">
    <property type="match status" value="2"/>
</dbReference>
<dbReference type="CDD" id="cd12245">
    <property type="entry name" value="RRM_scw1_like"/>
    <property type="match status" value="1"/>
</dbReference>
<dbReference type="GO" id="GO:0003723">
    <property type="term" value="F:RNA binding"/>
    <property type="evidence" value="ECO:0007669"/>
    <property type="project" value="UniProtKB-UniRule"/>
</dbReference>
<feature type="compositionally biased region" description="Pro residues" evidence="3">
    <location>
        <begin position="30"/>
        <end position="39"/>
    </location>
</feature>
<dbReference type="GO" id="GO:1990904">
    <property type="term" value="C:ribonucleoprotein complex"/>
    <property type="evidence" value="ECO:0007669"/>
    <property type="project" value="UniProtKB-KW"/>
</dbReference>
<dbReference type="FunFam" id="3.30.70.330:FF:000335">
    <property type="entry name" value="RNA-binding protein with multiple splicing 2"/>
    <property type="match status" value="1"/>
</dbReference>
<keyword evidence="5" id="KW-0687">Ribonucleoprotein</keyword>
<feature type="domain" description="RRM" evidence="4">
    <location>
        <begin position="90"/>
        <end position="169"/>
    </location>
</feature>
<protein>
    <submittedName>
        <fullName evidence="5">U2 small nuclear ribonucleoprotein B</fullName>
    </submittedName>
</protein>
<dbReference type="InterPro" id="IPR000504">
    <property type="entry name" value="RRM_dom"/>
</dbReference>
<feature type="region of interest" description="Disordered" evidence="3">
    <location>
        <begin position="170"/>
        <end position="254"/>
    </location>
</feature>
<sequence length="339" mass="37259">MTSSHPNSQIVILPAPRAQTSVQSSDIREPPPPPRPPLLGPTYSLTIQSPPPVFSGRNQMAHPPHDPYYLQQQPPLPPQQQDYSDRSVINTLFVSGLPDDVKAREIHNLFRRRPGFDSCQLKYTGRGNQVVAFATFFNHQSAMAALHSLNGVKFDPQTGSLLHIELARSNSRRKRKPGSGAYVVIDKRTKKEADTQETSSDDGDSETDEPSETENNDSGDKTELETTKSAETAVDSDNAVATVNEQSEKHVDGGPCSTLFIANLGPNCTEDELKQVLSKYPGFNVIKLRAKGGMPVAFADFEEIEQANKAMDELRGSSLPSSDRGGMHIEYARSKMRKS</sequence>
<gene>
    <name evidence="5" type="ORF">Pyn_15681</name>
</gene>
<dbReference type="FunFam" id="3.30.70.330:FF:000404">
    <property type="entry name" value="RNA-binding protein with multiple splicing"/>
    <property type="match status" value="1"/>
</dbReference>
<feature type="compositionally biased region" description="Basic and acidic residues" evidence="3">
    <location>
        <begin position="185"/>
        <end position="194"/>
    </location>
</feature>
<feature type="region of interest" description="Disordered" evidence="3">
    <location>
        <begin position="1"/>
        <end position="82"/>
    </location>
</feature>
<keyword evidence="1 2" id="KW-0694">RNA-binding</keyword>
<dbReference type="OrthoDB" id="431169at2759"/>